<dbReference type="InterPro" id="IPR050556">
    <property type="entry name" value="Type_II_TA_system_RNase"/>
</dbReference>
<proteinExistence type="inferred from homology"/>
<evidence type="ECO:0000313" key="10">
    <source>
        <dbReference type="EMBL" id="ANI93612.1"/>
    </source>
</evidence>
<keyword evidence="2 8" id="KW-1277">Toxin-antitoxin system</keyword>
<organism evidence="10 11">
    <name type="scientific">Dietzia timorensis</name>
    <dbReference type="NCBI Taxonomy" id="499555"/>
    <lineage>
        <taxon>Bacteria</taxon>
        <taxon>Bacillati</taxon>
        <taxon>Actinomycetota</taxon>
        <taxon>Actinomycetes</taxon>
        <taxon>Mycobacteriales</taxon>
        <taxon>Dietziaceae</taxon>
        <taxon>Dietzia</taxon>
    </lineage>
</organism>
<dbReference type="PANTHER" id="PTHR33653:SF1">
    <property type="entry name" value="RIBONUCLEASE VAPC2"/>
    <property type="match status" value="1"/>
</dbReference>
<dbReference type="RefSeq" id="WP_067477561.1">
    <property type="nucleotide sequence ID" value="NZ_CP015961.1"/>
</dbReference>
<dbReference type="EMBL" id="CP015961">
    <property type="protein sequence ID" value="ANI93612.1"/>
    <property type="molecule type" value="Genomic_DNA"/>
</dbReference>
<dbReference type="SUPFAM" id="SSF88723">
    <property type="entry name" value="PIN domain-like"/>
    <property type="match status" value="1"/>
</dbReference>
<dbReference type="Pfam" id="PF01850">
    <property type="entry name" value="PIN"/>
    <property type="match status" value="1"/>
</dbReference>
<dbReference type="AlphaFoldDB" id="A0A173LRE3"/>
<sequence>MSESPRALLDTNILIAQFSPESPRPDLTKFDDLYVSSLSYSELRFGLSVALQRSPKEYILRRNRLESVEHVFGSGLPFDDSAAEAYSEIMDFLATRTPHKQSLKAHVLDRMIAATALAHNLVLVTRNVGDFRALEGLLDVIEC</sequence>
<dbReference type="EC" id="3.1.-.-" evidence="8"/>
<dbReference type="PANTHER" id="PTHR33653">
    <property type="entry name" value="RIBONUCLEASE VAPC2"/>
    <property type="match status" value="1"/>
</dbReference>
<comment type="cofactor">
    <cofactor evidence="1 8">
        <name>Mg(2+)</name>
        <dbReference type="ChEBI" id="CHEBI:18420"/>
    </cofactor>
</comment>
<dbReference type="GO" id="GO:0000287">
    <property type="term" value="F:magnesium ion binding"/>
    <property type="evidence" value="ECO:0007669"/>
    <property type="project" value="UniProtKB-UniRule"/>
</dbReference>
<dbReference type="KEGG" id="dtm:BJL86_2852"/>
<dbReference type="GO" id="GO:0016787">
    <property type="term" value="F:hydrolase activity"/>
    <property type="evidence" value="ECO:0007669"/>
    <property type="project" value="UniProtKB-KW"/>
</dbReference>
<evidence type="ECO:0000313" key="11">
    <source>
        <dbReference type="Proteomes" id="UP000186104"/>
    </source>
</evidence>
<dbReference type="InterPro" id="IPR022907">
    <property type="entry name" value="VapC_family"/>
</dbReference>
<keyword evidence="4 8" id="KW-0479">Metal-binding</keyword>
<evidence type="ECO:0000256" key="1">
    <source>
        <dbReference type="ARBA" id="ARBA00001946"/>
    </source>
</evidence>
<evidence type="ECO:0000256" key="3">
    <source>
        <dbReference type="ARBA" id="ARBA00022722"/>
    </source>
</evidence>
<dbReference type="InterPro" id="IPR029060">
    <property type="entry name" value="PIN-like_dom_sf"/>
</dbReference>
<keyword evidence="6 8" id="KW-0460">Magnesium</keyword>
<feature type="binding site" evidence="8">
    <location>
        <position position="109"/>
    </location>
    <ligand>
        <name>Mg(2+)</name>
        <dbReference type="ChEBI" id="CHEBI:18420"/>
    </ligand>
</feature>
<evidence type="ECO:0000256" key="8">
    <source>
        <dbReference type="HAMAP-Rule" id="MF_00265"/>
    </source>
</evidence>
<evidence type="ECO:0000256" key="5">
    <source>
        <dbReference type="ARBA" id="ARBA00022801"/>
    </source>
</evidence>
<dbReference type="Gene3D" id="3.40.50.1010">
    <property type="entry name" value="5'-nuclease"/>
    <property type="match status" value="1"/>
</dbReference>
<keyword evidence="5 8" id="KW-0378">Hydrolase</keyword>
<evidence type="ECO:0000256" key="4">
    <source>
        <dbReference type="ARBA" id="ARBA00022723"/>
    </source>
</evidence>
<dbReference type="GO" id="GO:0090729">
    <property type="term" value="F:toxin activity"/>
    <property type="evidence" value="ECO:0007669"/>
    <property type="project" value="UniProtKB-KW"/>
</dbReference>
<dbReference type="HAMAP" id="MF_00265">
    <property type="entry name" value="VapC_Nob1"/>
    <property type="match status" value="1"/>
</dbReference>
<dbReference type="STRING" id="499555.BJL86_2852"/>
<protein>
    <recommendedName>
        <fullName evidence="8">Ribonuclease VapC</fullName>
        <shortName evidence="8">RNase VapC</shortName>
        <ecNumber evidence="8">3.1.-.-</ecNumber>
    </recommendedName>
    <alternativeName>
        <fullName evidence="8">Toxin VapC</fullName>
    </alternativeName>
</protein>
<dbReference type="OrthoDB" id="3257696at2"/>
<keyword evidence="11" id="KW-1185">Reference proteome</keyword>
<feature type="domain" description="PIN" evidence="9">
    <location>
        <begin position="8"/>
        <end position="132"/>
    </location>
</feature>
<dbReference type="Proteomes" id="UP000186104">
    <property type="component" value="Chromosome"/>
</dbReference>
<dbReference type="CDD" id="cd09881">
    <property type="entry name" value="PIN_VapC4-5_FitB-like"/>
    <property type="match status" value="1"/>
</dbReference>
<name>A0A173LRE3_9ACTN</name>
<dbReference type="InterPro" id="IPR002716">
    <property type="entry name" value="PIN_dom"/>
</dbReference>
<comment type="similarity">
    <text evidence="7 8">Belongs to the PINc/VapC protein family.</text>
</comment>
<feature type="binding site" evidence="8">
    <location>
        <position position="10"/>
    </location>
    <ligand>
        <name>Mg(2+)</name>
        <dbReference type="ChEBI" id="CHEBI:18420"/>
    </ligand>
</feature>
<gene>
    <name evidence="8" type="primary">vapC</name>
    <name evidence="10" type="ORF">BJL86_2852</name>
</gene>
<dbReference type="GO" id="GO:0004540">
    <property type="term" value="F:RNA nuclease activity"/>
    <property type="evidence" value="ECO:0007669"/>
    <property type="project" value="InterPro"/>
</dbReference>
<comment type="function">
    <text evidence="8">Toxic component of a toxin-antitoxin (TA) system. An RNase.</text>
</comment>
<reference evidence="10 11" key="1">
    <citation type="submission" date="2016-06" db="EMBL/GenBank/DDBJ databases">
        <title>Complete genome sequence of a saline-alkali tolerant type strain Dietzia timorensis ID05-A0528T.</title>
        <authorList>
            <person name="Wu X."/>
        </authorList>
    </citation>
    <scope>NUCLEOTIDE SEQUENCE [LARGE SCALE GENOMIC DNA]</scope>
    <source>
        <strain evidence="10 11">ID05-A0528</strain>
    </source>
</reference>
<keyword evidence="8" id="KW-0800">Toxin</keyword>
<evidence type="ECO:0000256" key="6">
    <source>
        <dbReference type="ARBA" id="ARBA00022842"/>
    </source>
</evidence>
<evidence type="ECO:0000259" key="9">
    <source>
        <dbReference type="Pfam" id="PF01850"/>
    </source>
</evidence>
<evidence type="ECO:0000256" key="2">
    <source>
        <dbReference type="ARBA" id="ARBA00022649"/>
    </source>
</evidence>
<evidence type="ECO:0000256" key="7">
    <source>
        <dbReference type="ARBA" id="ARBA00038093"/>
    </source>
</evidence>
<accession>A0A173LRE3</accession>
<keyword evidence="3 8" id="KW-0540">Nuclease</keyword>